<accession>A0ABX9AVZ1</accession>
<keyword evidence="4" id="KW-1185">Reference proteome</keyword>
<feature type="domain" description="CAAX prenyl protease 2/Lysostaphin resistance protein A-like" evidence="2">
    <location>
        <begin position="114"/>
        <end position="206"/>
    </location>
</feature>
<keyword evidence="1" id="KW-1133">Transmembrane helix</keyword>
<name>A0ABX9AVZ1_9ENTR</name>
<keyword evidence="3" id="KW-0482">Metalloprotease</keyword>
<proteinExistence type="predicted"/>
<dbReference type="Proteomes" id="UP000825886">
    <property type="component" value="Chromosome"/>
</dbReference>
<feature type="transmembrane region" description="Helical" evidence="1">
    <location>
        <begin position="115"/>
        <end position="134"/>
    </location>
</feature>
<keyword evidence="3" id="KW-0645">Protease</keyword>
<evidence type="ECO:0000256" key="1">
    <source>
        <dbReference type="SAM" id="Phobius"/>
    </source>
</evidence>
<reference evidence="3 4" key="1">
    <citation type="submission" date="2021-08" db="EMBL/GenBank/DDBJ databases">
        <title>Culture and genomic analysis of Symbiopectobacterium purcellii sp. nov. gen. nov., isolated from the leafhopper Empoasca decipiens.</title>
        <authorList>
            <person name="Nadal-Jimenez P."/>
            <person name="Siozios S."/>
            <person name="Halliday N."/>
            <person name="Camara M."/>
            <person name="Hurst G.D.D."/>
        </authorList>
    </citation>
    <scope>NUCLEOTIDE SEQUENCE [LARGE SCALE GENOMIC DNA]</scope>
    <source>
        <strain evidence="3 4">SyEd1</strain>
    </source>
</reference>
<dbReference type="InterPro" id="IPR003675">
    <property type="entry name" value="Rce1/LyrA-like_dom"/>
</dbReference>
<evidence type="ECO:0000313" key="3">
    <source>
        <dbReference type="EMBL" id="QZN97145.1"/>
    </source>
</evidence>
<organism evidence="3 4">
    <name type="scientific">Symbiopectobacterium purcellii</name>
    <dbReference type="NCBI Taxonomy" id="2871826"/>
    <lineage>
        <taxon>Bacteria</taxon>
        <taxon>Pseudomonadati</taxon>
        <taxon>Pseudomonadota</taxon>
        <taxon>Gammaproteobacteria</taxon>
        <taxon>Enterobacterales</taxon>
        <taxon>Enterobacteriaceae</taxon>
    </lineage>
</organism>
<gene>
    <name evidence="3" type="ORF">K6K13_07180</name>
</gene>
<dbReference type="PANTHER" id="PTHR36435">
    <property type="entry name" value="SLR1288 PROTEIN"/>
    <property type="match status" value="1"/>
</dbReference>
<sequence length="217" mass="24497">MSHHTDRLEQSLWCFGLPVLWYSISIFSGVGLYRGISINPAYSLVFFSLLAFIIIVPFWFLYTKRYGLLPLGLFSSPLMLKLAGVLLLILLLTSMMMSSEERWVQQMADFSKQGWLSVVLAMILFSPIVEEIVFRGFLLQGLITWLPNHRLACCMLVSLIFAAAHTQYTSTVTLTELIAISLLLCYARLTSKGLLMPILTHMLANTAVLLFLYTSTV</sequence>
<dbReference type="Pfam" id="PF02517">
    <property type="entry name" value="Rce1-like"/>
    <property type="match status" value="1"/>
</dbReference>
<feature type="transmembrane region" description="Helical" evidence="1">
    <location>
        <begin position="12"/>
        <end position="36"/>
    </location>
</feature>
<keyword evidence="1" id="KW-0812">Transmembrane</keyword>
<dbReference type="RefSeq" id="WP_222160154.1">
    <property type="nucleotide sequence ID" value="NZ_CP081864.1"/>
</dbReference>
<feature type="transmembrane region" description="Helical" evidence="1">
    <location>
        <begin position="74"/>
        <end position="95"/>
    </location>
</feature>
<evidence type="ECO:0000259" key="2">
    <source>
        <dbReference type="Pfam" id="PF02517"/>
    </source>
</evidence>
<dbReference type="EMBL" id="CP081864">
    <property type="protein sequence ID" value="QZN97145.1"/>
    <property type="molecule type" value="Genomic_DNA"/>
</dbReference>
<feature type="transmembrane region" description="Helical" evidence="1">
    <location>
        <begin position="170"/>
        <end position="187"/>
    </location>
</feature>
<feature type="transmembrane region" description="Helical" evidence="1">
    <location>
        <begin position="194"/>
        <end position="213"/>
    </location>
</feature>
<keyword evidence="1" id="KW-0472">Membrane</keyword>
<dbReference type="GO" id="GO:0008237">
    <property type="term" value="F:metallopeptidase activity"/>
    <property type="evidence" value="ECO:0007669"/>
    <property type="project" value="UniProtKB-KW"/>
</dbReference>
<dbReference type="PANTHER" id="PTHR36435:SF1">
    <property type="entry name" value="CAAX AMINO TERMINAL PROTEASE FAMILY PROTEIN"/>
    <property type="match status" value="1"/>
</dbReference>
<protein>
    <submittedName>
        <fullName evidence="3">CPBP family intramembrane metalloprotease</fullName>
    </submittedName>
</protein>
<feature type="transmembrane region" description="Helical" evidence="1">
    <location>
        <begin position="42"/>
        <end position="62"/>
    </location>
</feature>
<dbReference type="InterPro" id="IPR052710">
    <property type="entry name" value="CAAX_protease"/>
</dbReference>
<keyword evidence="3" id="KW-0378">Hydrolase</keyword>
<evidence type="ECO:0000313" key="4">
    <source>
        <dbReference type="Proteomes" id="UP000825886"/>
    </source>
</evidence>